<sequence>MIDMRRSSQLAKTPAAVSVAVILVAVISLFLGLHTLHGQGDDAPGTSHTSASAGPLDSESLASVAGETPQTSCPDCQIHCPDGESTVSCAPASTPVLMTPSLPRQNEPNDLGRIDDAAGEARLLFASQKTHPVSRVELSVSRV</sequence>
<dbReference type="AlphaFoldDB" id="A0A4R8UGA3"/>
<feature type="region of interest" description="Disordered" evidence="1">
    <location>
        <begin position="91"/>
        <end position="113"/>
    </location>
</feature>
<evidence type="ECO:0000313" key="3">
    <source>
        <dbReference type="Proteomes" id="UP000297866"/>
    </source>
</evidence>
<comment type="caution">
    <text evidence="2">The sequence shown here is derived from an EMBL/GenBank/DDBJ whole genome shotgun (WGS) entry which is preliminary data.</text>
</comment>
<protein>
    <submittedName>
        <fullName evidence="2">Uncharacterized protein</fullName>
    </submittedName>
</protein>
<reference evidence="2 3" key="1">
    <citation type="submission" date="2019-03" db="EMBL/GenBank/DDBJ databases">
        <title>Genomics of glacier-inhabiting Cryobacterium strains.</title>
        <authorList>
            <person name="Liu Q."/>
            <person name="Xin Y.-H."/>
        </authorList>
    </citation>
    <scope>NUCLEOTIDE SEQUENCE [LARGE SCALE GENOMIC DNA]</scope>
    <source>
        <strain evidence="2 3">Sr47</strain>
    </source>
</reference>
<organism evidence="2 3">
    <name type="scientific">Cryobacterium tagatosivorans</name>
    <dbReference type="NCBI Taxonomy" id="1259199"/>
    <lineage>
        <taxon>Bacteria</taxon>
        <taxon>Bacillati</taxon>
        <taxon>Actinomycetota</taxon>
        <taxon>Actinomycetes</taxon>
        <taxon>Micrococcales</taxon>
        <taxon>Microbacteriaceae</taxon>
        <taxon>Cryobacterium</taxon>
    </lineage>
</organism>
<dbReference type="RefSeq" id="WP_134488391.1">
    <property type="nucleotide sequence ID" value="NZ_SOEZ01000022.1"/>
</dbReference>
<dbReference type="EMBL" id="SOEZ01000022">
    <property type="protein sequence ID" value="TFB54169.1"/>
    <property type="molecule type" value="Genomic_DNA"/>
</dbReference>
<proteinExistence type="predicted"/>
<name>A0A4R8UGA3_9MICO</name>
<evidence type="ECO:0000256" key="1">
    <source>
        <dbReference type="SAM" id="MobiDB-lite"/>
    </source>
</evidence>
<keyword evidence="3" id="KW-1185">Reference proteome</keyword>
<feature type="region of interest" description="Disordered" evidence="1">
    <location>
        <begin position="41"/>
        <end position="72"/>
    </location>
</feature>
<dbReference type="Proteomes" id="UP000297866">
    <property type="component" value="Unassembled WGS sequence"/>
</dbReference>
<evidence type="ECO:0000313" key="2">
    <source>
        <dbReference type="EMBL" id="TFB54169.1"/>
    </source>
</evidence>
<accession>A0A4R8UGA3</accession>
<gene>
    <name evidence="2" type="ORF">E3O23_03995</name>
</gene>